<dbReference type="EMBL" id="JBHSMP010000020">
    <property type="protein sequence ID" value="MFC5430481.1"/>
    <property type="molecule type" value="Genomic_DNA"/>
</dbReference>
<organism evidence="2 3">
    <name type="scientific">Paraburkholderia denitrificans</name>
    <dbReference type="NCBI Taxonomy" id="694025"/>
    <lineage>
        <taxon>Bacteria</taxon>
        <taxon>Pseudomonadati</taxon>
        <taxon>Pseudomonadota</taxon>
        <taxon>Betaproteobacteria</taxon>
        <taxon>Burkholderiales</taxon>
        <taxon>Burkholderiaceae</taxon>
        <taxon>Paraburkholderia</taxon>
    </lineage>
</organism>
<comment type="caution">
    <text evidence="2">The sequence shown here is derived from an EMBL/GenBank/DDBJ whole genome shotgun (WGS) entry which is preliminary data.</text>
</comment>
<feature type="region of interest" description="Disordered" evidence="1">
    <location>
        <begin position="18"/>
        <end position="38"/>
    </location>
</feature>
<sequence length="185" mass="20044">MPQVVAVPATLTPPTVVVDAPPSQPLPASPSTTHRETHANTAQRYAATQRRFSAERALARRADENMRADVARNIAIARVSLDKNDLSAARRAVMNVLAEQPGNGAALQMQHELVSREQERDAMLGYARLCVRQAQWVCAWHNAGRALTIDASSSEARELISRAMVEHSAGGTRSFDPSLPGANNE</sequence>
<evidence type="ECO:0000256" key="1">
    <source>
        <dbReference type="SAM" id="MobiDB-lite"/>
    </source>
</evidence>
<keyword evidence="3" id="KW-1185">Reference proteome</keyword>
<name>A0ABW0JBL0_9BURK</name>
<evidence type="ECO:0000313" key="2">
    <source>
        <dbReference type="EMBL" id="MFC5430481.1"/>
    </source>
</evidence>
<evidence type="ECO:0000313" key="3">
    <source>
        <dbReference type="Proteomes" id="UP001596103"/>
    </source>
</evidence>
<accession>A0ABW0JBL0</accession>
<reference evidence="3" key="1">
    <citation type="journal article" date="2019" name="Int. J. Syst. Evol. Microbiol.">
        <title>The Global Catalogue of Microorganisms (GCM) 10K type strain sequencing project: providing services to taxonomists for standard genome sequencing and annotation.</title>
        <authorList>
            <consortium name="The Broad Institute Genomics Platform"/>
            <consortium name="The Broad Institute Genome Sequencing Center for Infectious Disease"/>
            <person name="Wu L."/>
            <person name="Ma J."/>
        </authorList>
    </citation>
    <scope>NUCLEOTIDE SEQUENCE [LARGE SCALE GENOMIC DNA]</scope>
    <source>
        <strain evidence="3">CCUG 56042</strain>
    </source>
</reference>
<protein>
    <submittedName>
        <fullName evidence="2">Uncharacterized protein</fullName>
    </submittedName>
</protein>
<dbReference type="RefSeq" id="WP_377712967.1">
    <property type="nucleotide sequence ID" value="NZ_JBHSMP010000020.1"/>
</dbReference>
<gene>
    <name evidence="2" type="ORF">ACFPTO_16980</name>
</gene>
<proteinExistence type="predicted"/>
<dbReference type="Proteomes" id="UP001596103">
    <property type="component" value="Unassembled WGS sequence"/>
</dbReference>